<name>A0ABT5VTG7_9BACT</name>
<reference evidence="1 2" key="1">
    <citation type="submission" date="2022-01" db="EMBL/GenBank/DDBJ databases">
        <title>Labilibaculum sp. nov, a marine bacterium isolated from Antarctica.</title>
        <authorList>
            <person name="Dai W."/>
        </authorList>
    </citation>
    <scope>NUCLEOTIDE SEQUENCE [LARGE SCALE GENOMIC DNA]</scope>
    <source>
        <strain evidence="1 2">DW002</strain>
    </source>
</reference>
<sequence length="352" mass="41759">MPKNRMPEIENIKYFALLEEFETSDKLIKLGFGELQNINLNNDFYFLPFQLLSQGFERFMKAYICLGYFHKHEELPNFRYLKNLGHDLEKLLKEIIDNYYFDFDSPQFDLDNEFIQTNSDLKELLFILSEFGKLARYHNFDLITDNAQIGINTKKLWEEFENKALDSKDYQKLMDFNLSHEVYQKISTYIIVVFEKYISAISRQFIFKCLGQKGLQLSSSTFFDFGILYEKDFGKKDYRSQTTKYKETPKKVHKRTMLDEVERKVNPEYKSKKILKSEYKGDWPFYAEEVIIECRRSHWCIVIIDGFDYALNGSAKGRYKLENPHDAGMAVLGKSISDFIKMTLELSKAEKH</sequence>
<proteinExistence type="predicted"/>
<gene>
    <name evidence="1" type="ORF">L3049_06145</name>
</gene>
<accession>A0ABT5VTG7</accession>
<dbReference type="RefSeq" id="WP_275108926.1">
    <property type="nucleotide sequence ID" value="NZ_JAKJSC010000001.1"/>
</dbReference>
<dbReference type="Proteomes" id="UP001528920">
    <property type="component" value="Unassembled WGS sequence"/>
</dbReference>
<dbReference type="EMBL" id="JAKJSC010000001">
    <property type="protein sequence ID" value="MDE5417584.1"/>
    <property type="molecule type" value="Genomic_DNA"/>
</dbReference>
<organism evidence="1 2">
    <name type="scientific">Paralabilibaculum antarcticum</name>
    <dbReference type="NCBI Taxonomy" id="2912572"/>
    <lineage>
        <taxon>Bacteria</taxon>
        <taxon>Pseudomonadati</taxon>
        <taxon>Bacteroidota</taxon>
        <taxon>Bacteroidia</taxon>
        <taxon>Marinilabiliales</taxon>
        <taxon>Marinifilaceae</taxon>
        <taxon>Paralabilibaculum</taxon>
    </lineage>
</organism>
<evidence type="ECO:0000313" key="2">
    <source>
        <dbReference type="Proteomes" id="UP001528920"/>
    </source>
</evidence>
<comment type="caution">
    <text evidence="1">The sequence shown here is derived from an EMBL/GenBank/DDBJ whole genome shotgun (WGS) entry which is preliminary data.</text>
</comment>
<protein>
    <submittedName>
        <fullName evidence="1">Uncharacterized protein</fullName>
    </submittedName>
</protein>
<evidence type="ECO:0000313" key="1">
    <source>
        <dbReference type="EMBL" id="MDE5417584.1"/>
    </source>
</evidence>
<keyword evidence="2" id="KW-1185">Reference proteome</keyword>